<dbReference type="GO" id="GO:0016607">
    <property type="term" value="C:nuclear speck"/>
    <property type="evidence" value="ECO:0007669"/>
    <property type="project" value="UniProtKB-SubCell"/>
</dbReference>
<dbReference type="GO" id="GO:0006281">
    <property type="term" value="P:DNA repair"/>
    <property type="evidence" value="ECO:0007669"/>
    <property type="project" value="UniProtKB-KW"/>
</dbReference>
<evidence type="ECO:0000256" key="2">
    <source>
        <dbReference type="ARBA" id="ARBA00004496"/>
    </source>
</evidence>
<dbReference type="InterPro" id="IPR055455">
    <property type="entry name" value="HEAT_PSME4"/>
</dbReference>
<comment type="similarity">
    <text evidence="3">Belongs to the BLM10 family.</text>
</comment>
<evidence type="ECO:0000313" key="12">
    <source>
        <dbReference type="EMBL" id="KAL3094067.1"/>
    </source>
</evidence>
<dbReference type="PANTHER" id="PTHR32170:SF3">
    <property type="entry name" value="PROTEASOME ACTIVATOR COMPLEX SUBUNIT 4"/>
    <property type="match status" value="1"/>
</dbReference>
<accession>A0ABD2JTV2</accession>
<dbReference type="EMBL" id="JBICBT010000906">
    <property type="protein sequence ID" value="KAL3094067.1"/>
    <property type="molecule type" value="Genomic_DNA"/>
</dbReference>
<keyword evidence="5" id="KW-0677">Repeat</keyword>
<feature type="domain" description="Proteasome activator Blm10 middle HEAT repeats region" evidence="10">
    <location>
        <begin position="321"/>
        <end position="460"/>
    </location>
</feature>
<comment type="subcellular location">
    <subcellularLocation>
        <location evidence="2">Cytoplasm</location>
    </subcellularLocation>
    <subcellularLocation>
        <location evidence="1">Nucleus speckle</location>
    </subcellularLocation>
</comment>
<dbReference type="Pfam" id="PF11919">
    <property type="entry name" value="PSME4_C"/>
    <property type="match status" value="1"/>
</dbReference>
<dbReference type="Gene3D" id="1.25.10.10">
    <property type="entry name" value="Leucine-rich Repeat Variant"/>
    <property type="match status" value="1"/>
</dbReference>
<comment type="caution">
    <text evidence="12">The sequence shown here is derived from an EMBL/GenBank/DDBJ whole genome shotgun (WGS) entry which is preliminary data.</text>
</comment>
<evidence type="ECO:0000256" key="3">
    <source>
        <dbReference type="ARBA" id="ARBA00005739"/>
    </source>
</evidence>
<dbReference type="Pfam" id="PF23096">
    <property type="entry name" value="HEAT_PSME4"/>
    <property type="match status" value="1"/>
</dbReference>
<evidence type="ECO:0000259" key="11">
    <source>
        <dbReference type="Pfam" id="PF23096"/>
    </source>
</evidence>
<feature type="domain" description="Proteasome activator complex subunit 4-like HEAT repeat-like" evidence="11">
    <location>
        <begin position="1199"/>
        <end position="1487"/>
    </location>
</feature>
<gene>
    <name evidence="12" type="ORF">niasHT_027395</name>
</gene>
<reference evidence="12 13" key="1">
    <citation type="submission" date="2024-10" db="EMBL/GenBank/DDBJ databases">
        <authorList>
            <person name="Kim D."/>
        </authorList>
    </citation>
    <scope>NUCLEOTIDE SEQUENCE [LARGE SCALE GENOMIC DNA]</scope>
    <source>
        <strain evidence="12">BH-2024</strain>
    </source>
</reference>
<evidence type="ECO:0000256" key="7">
    <source>
        <dbReference type="ARBA" id="ARBA00023204"/>
    </source>
</evidence>
<dbReference type="InterPro" id="IPR021843">
    <property type="entry name" value="PSME4_C"/>
</dbReference>
<keyword evidence="7" id="KW-0234">DNA repair</keyword>
<dbReference type="GO" id="GO:0005737">
    <property type="term" value="C:cytoplasm"/>
    <property type="evidence" value="ECO:0007669"/>
    <property type="project" value="UniProtKB-SubCell"/>
</dbReference>
<feature type="domain" description="Proteasome activator complex subunit 4 C-terminal" evidence="9">
    <location>
        <begin position="1785"/>
        <end position="1871"/>
    </location>
</feature>
<evidence type="ECO:0000259" key="9">
    <source>
        <dbReference type="Pfam" id="PF11919"/>
    </source>
</evidence>
<keyword evidence="8" id="KW-0539">Nucleus</keyword>
<keyword evidence="4" id="KW-0963">Cytoplasm</keyword>
<keyword evidence="13" id="KW-1185">Reference proteome</keyword>
<evidence type="ECO:0000259" key="10">
    <source>
        <dbReference type="Pfam" id="PF16507"/>
    </source>
</evidence>
<dbReference type="Pfam" id="PF16507">
    <property type="entry name" value="HEAT_PSME4_mid"/>
    <property type="match status" value="2"/>
</dbReference>
<feature type="domain" description="Proteasome activator Blm10 middle HEAT repeats region" evidence="10">
    <location>
        <begin position="481"/>
        <end position="840"/>
    </location>
</feature>
<dbReference type="InterPro" id="IPR011989">
    <property type="entry name" value="ARM-like"/>
</dbReference>
<dbReference type="InterPro" id="IPR035309">
    <property type="entry name" value="PSME4"/>
</dbReference>
<proteinExistence type="inferred from homology"/>
<evidence type="ECO:0000256" key="1">
    <source>
        <dbReference type="ARBA" id="ARBA00004324"/>
    </source>
</evidence>
<evidence type="ECO:0000256" key="5">
    <source>
        <dbReference type="ARBA" id="ARBA00022737"/>
    </source>
</evidence>
<dbReference type="InterPro" id="IPR032430">
    <property type="entry name" value="Blm10_mid"/>
</dbReference>
<dbReference type="SUPFAM" id="SSF48371">
    <property type="entry name" value="ARM repeat"/>
    <property type="match status" value="2"/>
</dbReference>
<evidence type="ECO:0000256" key="8">
    <source>
        <dbReference type="ARBA" id="ARBA00023242"/>
    </source>
</evidence>
<organism evidence="12 13">
    <name type="scientific">Heterodera trifolii</name>
    <dbReference type="NCBI Taxonomy" id="157864"/>
    <lineage>
        <taxon>Eukaryota</taxon>
        <taxon>Metazoa</taxon>
        <taxon>Ecdysozoa</taxon>
        <taxon>Nematoda</taxon>
        <taxon>Chromadorea</taxon>
        <taxon>Rhabditida</taxon>
        <taxon>Tylenchina</taxon>
        <taxon>Tylenchomorpha</taxon>
        <taxon>Tylenchoidea</taxon>
        <taxon>Heteroderidae</taxon>
        <taxon>Heteroderinae</taxon>
        <taxon>Heterodera</taxon>
    </lineage>
</organism>
<dbReference type="InterPro" id="IPR016024">
    <property type="entry name" value="ARM-type_fold"/>
</dbReference>
<evidence type="ECO:0000313" key="13">
    <source>
        <dbReference type="Proteomes" id="UP001620626"/>
    </source>
</evidence>
<name>A0ABD2JTV2_9BILA</name>
<evidence type="ECO:0008006" key="14">
    <source>
        <dbReference type="Google" id="ProtNLM"/>
    </source>
</evidence>
<dbReference type="Proteomes" id="UP001620626">
    <property type="component" value="Unassembled WGS sequence"/>
</dbReference>
<evidence type="ECO:0000256" key="4">
    <source>
        <dbReference type="ARBA" id="ARBA00022490"/>
    </source>
</evidence>
<keyword evidence="6" id="KW-0227">DNA damage</keyword>
<dbReference type="PANTHER" id="PTHR32170">
    <property type="entry name" value="PROTEASOME ACTIVATOR COMPLEX SUBUNIT 4"/>
    <property type="match status" value="1"/>
</dbReference>
<sequence>MAAEIDNESDAEQDHVGSNAFQRTVWQHRFLPYFTELEEEANSHFCQIKSGIAHSVLCRDLRYSLAVWGQELTRFLNYNSLRFSKVDHIALVKMFYGLLNKDLEYRTVQAVGSVLMQLFSRKSLLSREDLVLDWRPLYELYTEIAFKNLEEDGLMLLPKDFKKGLGQLIVECSHFFDPSVTQLILDEARPFFCPMDDSFLRGLNILSIFLPTSLSPAEHDEFGAKLWVDELWFWLCSPGMEVKACEKILYIFARLAKDCPGYFDFSAHSDHLFTVLLSSLKLEIGVDRVVALSSADLVPSLTQIFVNTFGLSGNRIQGHFDRLFSSVRHFFHPSNFGTHTSSLLTFMLKLCTAFLHRVGRERYHKRRYRQEVPEHMYLTDQHIDAFVNSILPCLEYAAFSKARSELVPSIIRTLAFLSPGLIIPFVLDIVYPALQTQLEPHRLTQSLHILAVICVPLVRDDPRKSGGQRLPIKSVEDMDAHLKSYRRHAIIILNNILPGIDVNDIVKSSLVFQICVILLMLIPIDDCSQERLTREDLTEEEKELCSETASFDCFINQLMEKVFGMIEMLGSSAPNDRHSLTKNELRSAGSIEEKVIQQGTVSVFCTLLSNCSATFFQQISDRFFAFVNEHAFNSRPALDTVTKMATSLVQYHPSVEFPRLFNLSIEKFDKHFDESHLADEDVDYVLIWWMSFAAAVVHEVPGEFLVQHRDAIDKFIAKIVKFKSTKMIKVAAEFVQYVLFALCSVHPKLKSYHSRSFGKDHLSIRHWAMPVDRNNWQMDWHLPTDAEVDFAQSLVDKYIFESLERLVDNDGTAGLKQTDDKQLLNKLTIAFKCFEGCSALCPLFDDSEEIVQLSQMTLPNVKIAFTSVPAHVKRLVYNNGSNLRQKLFTLVNAVGNHLLTERENDSRSIIALLNILSSLIFSRGVEQRSSQAQVNAFNMTKQIFNDPLRGQKEAIEAIVDGTLITMHMKRAQAKAYASITATHIAAIKLLLRFSTSLFANVRIAAQKVLDPVFATFRYSYKSIVDEILSILGKPNSHDQLKGALYVLTNGKEQSLLLRQDWAVLLQLWPALCLVDNSENKQSIIQLTDLARDLIVSNFSSFQIEYFLPDSVMPLAEQLLSDYPGICHKPAWPLPDKQKLGEFREREAETCGRNRDNFLALAEQLLKIAKDENLHWRQVDFAETLLSLLLRKDCDLPEGVVLHFFKLLTSDIINTRKIAIGFCSSWLKIHRQKAVKEDVVISECPPGRGPGAKWPITFGIRSDNKFLLFDEANTPSDAEKWDSANFHSNVHPGFYTWPSKFRVYAPPSEQKWANRNSSELTPIEKAIVAVFKDSKFMERFFTFFSLEEKKGSEKFDPVNMSLFYRIFRSFNDILLPEFLEMLDKLLDIGHESHHRLASELVTGMVSGSKLWQYAKVKKVQERLEQRLTDTFLGLTEEVEKNWGTALATIFGACEPRVTNWLIQMLFGLAKRPTEISTQIKTRLYLLQSGLNQYEWRIPNEWRRLFELCMDNVNGLGCSYQNVRLRIGSCLATISSSDFKKAFVDANGGEANTEDDSQLKHVTVEEVISRINAMLTPLWSEALRSSVGVSADVPHTESALSLDGIVVTPADEHKREKLALITLLNYLSSLSTHWAQLLRPFATPIFKLIPLFSHYSNENTDEELRGCCNAQLVRYMGLSTVASAADLEELFATCTTLRERASWWKSKVCLLRFLQVFAFTNQFFISAHPNGFSALEQLIMDFLCDHRFDVRVAAAETLGGLIRAAIVAVDQQFLAKARDMANSTDPITRHSGVLALSAIVRAFPYSVPDFLPDVLMALARHSKEPHPIYDTVKRALNEFKRTHQDEWHTHKLTFTEDQLLVLTNVMISPSYYV</sequence>
<protein>
    <recommendedName>
        <fullName evidence="14">Proteasome activator complex subunit 4</fullName>
    </recommendedName>
</protein>
<evidence type="ECO:0000256" key="6">
    <source>
        <dbReference type="ARBA" id="ARBA00022763"/>
    </source>
</evidence>